<organism evidence="1 2">
    <name type="scientific">Rhodococcoides corynebacterioides</name>
    <dbReference type="NCBI Taxonomy" id="53972"/>
    <lineage>
        <taxon>Bacteria</taxon>
        <taxon>Bacillati</taxon>
        <taxon>Actinomycetota</taxon>
        <taxon>Actinomycetes</taxon>
        <taxon>Mycobacteriales</taxon>
        <taxon>Nocardiaceae</taxon>
        <taxon>Rhodococcoides</taxon>
    </lineage>
</organism>
<protein>
    <submittedName>
        <fullName evidence="1">Ribulose 1,5-bisphosphate carboxylase large subunit</fullName>
    </submittedName>
</protein>
<name>A0ABS7P2G2_9NOCA</name>
<sequence>MRLPVPSVGTALSLVRATVSWSMDTVALVAAMPSRIDDLFGRLDALLTSVEEITARAGEVIDAAARTTDDAAEVVVGAGDASARAQSMIAELQPIADRGIPLGRRFVDNFSEQELDASIRMVDQLPELMERMEAIMPILATMDTVAPEIHQLLEVTKDVRKAVIGIPGFKFFRNRGEEKLEDI</sequence>
<evidence type="ECO:0000313" key="1">
    <source>
        <dbReference type="EMBL" id="MBY6365859.1"/>
    </source>
</evidence>
<accession>A0ABS7P2G2</accession>
<reference evidence="1 2" key="1">
    <citation type="submission" date="2020-06" db="EMBL/GenBank/DDBJ databases">
        <title>Taxonomy, biology and ecology of Rhodococcus bacteria occurring in California pistachio and other woody hosts as revealed by genome sequence analyses.</title>
        <authorList>
            <person name="Gai Y."/>
            <person name="Riely B."/>
        </authorList>
    </citation>
    <scope>NUCLEOTIDE SEQUENCE [LARGE SCALE GENOMIC DNA]</scope>
    <source>
        <strain evidence="1 2">BP-281</strain>
    </source>
</reference>
<keyword evidence="2" id="KW-1185">Reference proteome</keyword>
<evidence type="ECO:0000313" key="2">
    <source>
        <dbReference type="Proteomes" id="UP000825228"/>
    </source>
</evidence>
<proteinExistence type="predicted"/>
<comment type="caution">
    <text evidence="1">The sequence shown here is derived from an EMBL/GenBank/DDBJ whole genome shotgun (WGS) entry which is preliminary data.</text>
</comment>
<dbReference type="EMBL" id="JABUBU010000001">
    <property type="protein sequence ID" value="MBY6365859.1"/>
    <property type="molecule type" value="Genomic_DNA"/>
</dbReference>
<dbReference type="Proteomes" id="UP000825228">
    <property type="component" value="Unassembled WGS sequence"/>
</dbReference>
<gene>
    <name evidence="1" type="ORF">HQ603_03715</name>
</gene>